<evidence type="ECO:0000313" key="2">
    <source>
        <dbReference type="EMBL" id="CAB4590101.1"/>
    </source>
</evidence>
<dbReference type="Pfam" id="PF01522">
    <property type="entry name" value="Polysacc_deac_1"/>
    <property type="match status" value="1"/>
</dbReference>
<dbReference type="InterPro" id="IPR011330">
    <property type="entry name" value="Glyco_hydro/deAcase_b/a-brl"/>
</dbReference>
<dbReference type="AlphaFoldDB" id="A0A6J6FMU2"/>
<feature type="domain" description="NodB homology" evidence="1">
    <location>
        <begin position="102"/>
        <end position="283"/>
    </location>
</feature>
<dbReference type="PANTHER" id="PTHR10587">
    <property type="entry name" value="GLYCOSYL TRANSFERASE-RELATED"/>
    <property type="match status" value="1"/>
</dbReference>
<dbReference type="EMBL" id="CAEZTY010000051">
    <property type="protein sequence ID" value="CAB4590101.1"/>
    <property type="molecule type" value="Genomic_DNA"/>
</dbReference>
<dbReference type="PROSITE" id="PS51257">
    <property type="entry name" value="PROKAR_LIPOPROTEIN"/>
    <property type="match status" value="1"/>
</dbReference>
<dbReference type="InterPro" id="IPR050248">
    <property type="entry name" value="Polysacc_deacetylase_ArnD"/>
</dbReference>
<organism evidence="2">
    <name type="scientific">freshwater metagenome</name>
    <dbReference type="NCBI Taxonomy" id="449393"/>
    <lineage>
        <taxon>unclassified sequences</taxon>
        <taxon>metagenomes</taxon>
        <taxon>ecological metagenomes</taxon>
    </lineage>
</organism>
<sequence>MYRQRRSNRIRAAVAAFAGLTTLLLGASLITACGRTEIEGAEASQSAGQNTAITVAETTTLPPTTLPPTTTTTRAAWPKGPVVPLPAAGAVPVLSTIATTDPVVFLTIDDGNIRDPRVPELLAQFKVPATLFLNQGPFLTDPDYFFSVIASGGTINSHTKSHTQLTRLNAASQRNEICGMRDIIGQHMSVPGHLFRAPFGVSNGATQTAAGSCGINAVLFWHAALNDGRIQYQQGNQLQPGDIILSHFRNDLYDNIQALLVQCALQGLTIAPIEAYLPLPAGG</sequence>
<reference evidence="2" key="1">
    <citation type="submission" date="2020-05" db="EMBL/GenBank/DDBJ databases">
        <authorList>
            <person name="Chiriac C."/>
            <person name="Salcher M."/>
            <person name="Ghai R."/>
            <person name="Kavagutti S V."/>
        </authorList>
    </citation>
    <scope>NUCLEOTIDE SEQUENCE</scope>
</reference>
<dbReference type="GO" id="GO:0005975">
    <property type="term" value="P:carbohydrate metabolic process"/>
    <property type="evidence" value="ECO:0007669"/>
    <property type="project" value="InterPro"/>
</dbReference>
<dbReference type="SUPFAM" id="SSF88713">
    <property type="entry name" value="Glycoside hydrolase/deacetylase"/>
    <property type="match status" value="1"/>
</dbReference>
<dbReference type="PROSITE" id="PS51677">
    <property type="entry name" value="NODB"/>
    <property type="match status" value="1"/>
</dbReference>
<name>A0A6J6FMU2_9ZZZZ</name>
<protein>
    <submittedName>
        <fullName evidence="2">Unannotated protein</fullName>
    </submittedName>
</protein>
<proteinExistence type="predicted"/>
<evidence type="ECO:0000259" key="1">
    <source>
        <dbReference type="PROSITE" id="PS51677"/>
    </source>
</evidence>
<dbReference type="PANTHER" id="PTHR10587:SF134">
    <property type="entry name" value="SECRETED PROTEIN"/>
    <property type="match status" value="1"/>
</dbReference>
<dbReference type="GO" id="GO:0016810">
    <property type="term" value="F:hydrolase activity, acting on carbon-nitrogen (but not peptide) bonds"/>
    <property type="evidence" value="ECO:0007669"/>
    <property type="project" value="InterPro"/>
</dbReference>
<accession>A0A6J6FMU2</accession>
<gene>
    <name evidence="2" type="ORF">UFOPK1762_01289</name>
</gene>
<dbReference type="InterPro" id="IPR002509">
    <property type="entry name" value="NODB_dom"/>
</dbReference>
<dbReference type="CDD" id="cd10917">
    <property type="entry name" value="CE4_NodB_like_6s_7s"/>
    <property type="match status" value="1"/>
</dbReference>
<dbReference type="Gene3D" id="3.20.20.370">
    <property type="entry name" value="Glycoside hydrolase/deacetylase"/>
    <property type="match status" value="1"/>
</dbReference>